<organism evidence="7 8">
    <name type="scientific">Spirodela intermedia</name>
    <name type="common">Intermediate duckweed</name>
    <dbReference type="NCBI Taxonomy" id="51605"/>
    <lineage>
        <taxon>Eukaryota</taxon>
        <taxon>Viridiplantae</taxon>
        <taxon>Streptophyta</taxon>
        <taxon>Embryophyta</taxon>
        <taxon>Tracheophyta</taxon>
        <taxon>Spermatophyta</taxon>
        <taxon>Magnoliopsida</taxon>
        <taxon>Liliopsida</taxon>
        <taxon>Araceae</taxon>
        <taxon>Lemnoideae</taxon>
        <taxon>Spirodela</taxon>
    </lineage>
</organism>
<sequence length="133" mass="13340">MGSLSRAWAVVLAAACFFLVAAEAVGEAPGPGAGAGAGVLPPPSNHWTRGCNKITRCRGPPQQALAPEETVIAAPGEAAAAVDETVIIRPPPIAPTGADEVAPPPAHFVSRKCDPKGNCRGHPPALSPGGGEW</sequence>
<keyword evidence="3 6" id="KW-0732">Signal</keyword>
<reference evidence="7" key="1">
    <citation type="submission" date="2020-02" db="EMBL/GenBank/DDBJ databases">
        <authorList>
            <person name="Scholz U."/>
            <person name="Mascher M."/>
            <person name="Fiebig A."/>
        </authorList>
    </citation>
    <scope>NUCLEOTIDE SEQUENCE</scope>
</reference>
<dbReference type="Proteomes" id="UP000663760">
    <property type="component" value="Chromosome 15"/>
</dbReference>
<evidence type="ECO:0000256" key="1">
    <source>
        <dbReference type="ARBA" id="ARBA00009178"/>
    </source>
</evidence>
<evidence type="ECO:0000256" key="2">
    <source>
        <dbReference type="ARBA" id="ARBA00022702"/>
    </source>
</evidence>
<protein>
    <submittedName>
        <fullName evidence="7">Uncharacterized protein</fullName>
    </submittedName>
</protein>
<proteinExistence type="inferred from homology"/>
<evidence type="ECO:0000313" key="8">
    <source>
        <dbReference type="Proteomes" id="UP000663760"/>
    </source>
</evidence>
<feature type="region of interest" description="Disordered" evidence="5">
    <location>
        <begin position="113"/>
        <end position="133"/>
    </location>
</feature>
<name>A0A7I8LHE9_SPIIN</name>
<evidence type="ECO:0000313" key="7">
    <source>
        <dbReference type="EMBL" id="CAA7409190.1"/>
    </source>
</evidence>
<keyword evidence="4" id="KW-1015">Disulfide bond</keyword>
<evidence type="ECO:0000256" key="4">
    <source>
        <dbReference type="ARBA" id="ARBA00023157"/>
    </source>
</evidence>
<dbReference type="InterPro" id="IPR008801">
    <property type="entry name" value="RALF"/>
</dbReference>
<evidence type="ECO:0000256" key="6">
    <source>
        <dbReference type="SAM" id="SignalP"/>
    </source>
</evidence>
<comment type="similarity">
    <text evidence="1">Belongs to the plant rapid alkalinization factor (RALF) family.</text>
</comment>
<dbReference type="Pfam" id="PF05498">
    <property type="entry name" value="RALF"/>
    <property type="match status" value="1"/>
</dbReference>
<gene>
    <name evidence="7" type="ORF">SI8410_15019868</name>
</gene>
<evidence type="ECO:0000256" key="5">
    <source>
        <dbReference type="SAM" id="MobiDB-lite"/>
    </source>
</evidence>
<evidence type="ECO:0000256" key="3">
    <source>
        <dbReference type="ARBA" id="ARBA00022729"/>
    </source>
</evidence>
<dbReference type="GO" id="GO:0005179">
    <property type="term" value="F:hormone activity"/>
    <property type="evidence" value="ECO:0007669"/>
    <property type="project" value="UniProtKB-KW"/>
</dbReference>
<dbReference type="EMBL" id="LR746278">
    <property type="protein sequence ID" value="CAA7409190.1"/>
    <property type="molecule type" value="Genomic_DNA"/>
</dbReference>
<keyword evidence="8" id="KW-1185">Reference proteome</keyword>
<feature type="chain" id="PRO_5029598946" evidence="6">
    <location>
        <begin position="25"/>
        <end position="133"/>
    </location>
</feature>
<dbReference type="AlphaFoldDB" id="A0A7I8LHE9"/>
<keyword evidence="2" id="KW-0372">Hormone</keyword>
<accession>A0A7I8LHE9</accession>
<feature type="signal peptide" evidence="6">
    <location>
        <begin position="1"/>
        <end position="24"/>
    </location>
</feature>